<dbReference type="Proteomes" id="UP000486351">
    <property type="component" value="Unassembled WGS sequence"/>
</dbReference>
<evidence type="ECO:0008006" key="8">
    <source>
        <dbReference type="Google" id="ProtNLM"/>
    </source>
</evidence>
<comment type="caution">
    <text evidence="4">The sequence shown here is derived from an EMBL/GenBank/DDBJ whole genome shotgun (WGS) entry which is preliminary data.</text>
</comment>
<dbReference type="Proteomes" id="UP000476176">
    <property type="component" value="Unassembled WGS sequence"/>
</dbReference>
<evidence type="ECO:0000313" key="2">
    <source>
        <dbReference type="EMBL" id="KAE9071669.1"/>
    </source>
</evidence>
<dbReference type="EMBL" id="QXFX01003039">
    <property type="protein sequence ID" value="KAE9071669.1"/>
    <property type="molecule type" value="Genomic_DNA"/>
</dbReference>
<sequence length="89" mass="9243">MTGAPTLLTFCLILGCTTIRLCSRSGFQASCSATRKNSSSVTASSRLGSARTSVNPLMVGGLFVIPEPPLFVCGLSDSYSLSGFRSSSK</sequence>
<dbReference type="AlphaFoldDB" id="A0A6G0QJY1"/>
<proteinExistence type="predicted"/>
<evidence type="ECO:0000313" key="7">
    <source>
        <dbReference type="Proteomes" id="UP000488956"/>
    </source>
</evidence>
<organism evidence="4 6">
    <name type="scientific">Phytophthora fragariae</name>
    <dbReference type="NCBI Taxonomy" id="53985"/>
    <lineage>
        <taxon>Eukaryota</taxon>
        <taxon>Sar</taxon>
        <taxon>Stramenopiles</taxon>
        <taxon>Oomycota</taxon>
        <taxon>Peronosporomycetes</taxon>
        <taxon>Peronosporales</taxon>
        <taxon>Peronosporaceae</taxon>
        <taxon>Phytophthora</taxon>
    </lineage>
</organism>
<feature type="signal peptide" evidence="1">
    <location>
        <begin position="1"/>
        <end position="18"/>
    </location>
</feature>
<dbReference type="Proteomes" id="UP000488956">
    <property type="component" value="Unassembled WGS sequence"/>
</dbReference>
<reference evidence="5 6" key="1">
    <citation type="submission" date="2018-09" db="EMBL/GenBank/DDBJ databases">
        <title>Genomic investigation of the strawberry pathogen Phytophthora fragariae indicates pathogenicity is determined by transcriptional variation in three key races.</title>
        <authorList>
            <person name="Adams T.M."/>
            <person name="Armitage A.D."/>
            <person name="Sobczyk M.K."/>
            <person name="Bates H.J."/>
            <person name="Dunwell J.M."/>
            <person name="Nellist C.F."/>
            <person name="Harrison R.J."/>
        </authorList>
    </citation>
    <scope>NUCLEOTIDE SEQUENCE [LARGE SCALE GENOMIC DNA]</scope>
    <source>
        <strain evidence="3 5">BC-23</strain>
        <strain evidence="4 6">NOV-77</strain>
        <strain evidence="2 7">ONT-3</strain>
    </source>
</reference>
<dbReference type="EMBL" id="QXGC01000110">
    <property type="protein sequence ID" value="KAE9249256.1"/>
    <property type="molecule type" value="Genomic_DNA"/>
</dbReference>
<evidence type="ECO:0000313" key="6">
    <source>
        <dbReference type="Proteomes" id="UP000486351"/>
    </source>
</evidence>
<accession>A0A6G0QJY1</accession>
<evidence type="ECO:0000313" key="4">
    <source>
        <dbReference type="EMBL" id="KAE9290980.1"/>
    </source>
</evidence>
<name>A0A6G0QJY1_9STRA</name>
<evidence type="ECO:0000256" key="1">
    <source>
        <dbReference type="SAM" id="SignalP"/>
    </source>
</evidence>
<evidence type="ECO:0000313" key="3">
    <source>
        <dbReference type="EMBL" id="KAE9249256.1"/>
    </source>
</evidence>
<keyword evidence="1" id="KW-0732">Signal</keyword>
<dbReference type="EMBL" id="QXFY01002899">
    <property type="protein sequence ID" value="KAE9290980.1"/>
    <property type="molecule type" value="Genomic_DNA"/>
</dbReference>
<feature type="chain" id="PRO_5036384603" description="Secreted protein" evidence="1">
    <location>
        <begin position="19"/>
        <end position="89"/>
    </location>
</feature>
<protein>
    <recommendedName>
        <fullName evidence="8">Secreted protein</fullName>
    </recommendedName>
</protein>
<evidence type="ECO:0000313" key="5">
    <source>
        <dbReference type="Proteomes" id="UP000476176"/>
    </source>
</evidence>
<gene>
    <name evidence="3" type="ORF">PF004_g3462</name>
    <name evidence="4" type="ORF">PF008_g25445</name>
    <name evidence="2" type="ORF">PF010_g25782</name>
</gene>